<dbReference type="Gene3D" id="3.90.1640.30">
    <property type="match status" value="1"/>
</dbReference>
<dbReference type="InterPro" id="IPR004610">
    <property type="entry name" value="RecJ"/>
</dbReference>
<feature type="domain" description="RecJ OB" evidence="8">
    <location>
        <begin position="485"/>
        <end position="594"/>
    </location>
</feature>
<dbReference type="GO" id="GO:0006310">
    <property type="term" value="P:DNA recombination"/>
    <property type="evidence" value="ECO:0007669"/>
    <property type="project" value="InterPro"/>
</dbReference>
<dbReference type="InterPro" id="IPR041122">
    <property type="entry name" value="RecJ_OB"/>
</dbReference>
<dbReference type="SUPFAM" id="SSF64182">
    <property type="entry name" value="DHH phosphoesterases"/>
    <property type="match status" value="1"/>
</dbReference>
<dbReference type="InterPro" id="IPR001667">
    <property type="entry name" value="DDH_dom"/>
</dbReference>
<feature type="domain" description="DHHA1" evidence="7">
    <location>
        <begin position="378"/>
        <end position="471"/>
    </location>
</feature>
<dbReference type="GO" id="GO:0008409">
    <property type="term" value="F:5'-3' exonuclease activity"/>
    <property type="evidence" value="ECO:0007669"/>
    <property type="project" value="InterPro"/>
</dbReference>
<evidence type="ECO:0000259" key="7">
    <source>
        <dbReference type="Pfam" id="PF02272"/>
    </source>
</evidence>
<gene>
    <name evidence="9" type="primary">recJ</name>
    <name evidence="9" type="ORF">ENW73_02615</name>
</gene>
<evidence type="ECO:0000313" key="9">
    <source>
        <dbReference type="EMBL" id="HHS51747.1"/>
    </source>
</evidence>
<evidence type="ECO:0000256" key="5">
    <source>
        <dbReference type="ARBA" id="ARBA00022839"/>
    </source>
</evidence>
<keyword evidence="5 9" id="KW-0269">Exonuclease</keyword>
<evidence type="ECO:0000259" key="6">
    <source>
        <dbReference type="Pfam" id="PF01368"/>
    </source>
</evidence>
<dbReference type="InterPro" id="IPR051673">
    <property type="entry name" value="SSDNA_exonuclease_RecJ"/>
</dbReference>
<dbReference type="PANTHER" id="PTHR30255:SF2">
    <property type="entry name" value="SINGLE-STRANDED-DNA-SPECIFIC EXONUCLEASE RECJ"/>
    <property type="match status" value="1"/>
</dbReference>
<comment type="caution">
    <text evidence="9">The sequence shown here is derived from an EMBL/GenBank/DDBJ whole genome shotgun (WGS) entry which is preliminary data.</text>
</comment>
<dbReference type="InterPro" id="IPR038763">
    <property type="entry name" value="DHH_sf"/>
</dbReference>
<dbReference type="EMBL" id="DTLI01000066">
    <property type="protein sequence ID" value="HHS51747.1"/>
    <property type="molecule type" value="Genomic_DNA"/>
</dbReference>
<evidence type="ECO:0000256" key="3">
    <source>
        <dbReference type="ARBA" id="ARBA00022722"/>
    </source>
</evidence>
<dbReference type="InterPro" id="IPR003156">
    <property type="entry name" value="DHHA1_dom"/>
</dbReference>
<dbReference type="Pfam" id="PF01368">
    <property type="entry name" value="DHH"/>
    <property type="match status" value="1"/>
</dbReference>
<evidence type="ECO:0000259" key="8">
    <source>
        <dbReference type="Pfam" id="PF17768"/>
    </source>
</evidence>
<keyword evidence="4" id="KW-0378">Hydrolase</keyword>
<comment type="similarity">
    <text evidence="1">Belongs to the RecJ family.</text>
</comment>
<accession>A0A7C6A8N5</accession>
<dbReference type="GO" id="GO:0003676">
    <property type="term" value="F:nucleic acid binding"/>
    <property type="evidence" value="ECO:0007669"/>
    <property type="project" value="InterPro"/>
</dbReference>
<evidence type="ECO:0000256" key="1">
    <source>
        <dbReference type="ARBA" id="ARBA00005915"/>
    </source>
</evidence>
<dbReference type="PANTHER" id="PTHR30255">
    <property type="entry name" value="SINGLE-STRANDED-DNA-SPECIFIC EXONUCLEASE RECJ"/>
    <property type="match status" value="1"/>
</dbReference>
<dbReference type="AlphaFoldDB" id="A0A7C6A8N5"/>
<dbReference type="NCBIfam" id="TIGR00644">
    <property type="entry name" value="recJ"/>
    <property type="match status" value="1"/>
</dbReference>
<sequence>MTDIKREDCLTQYPDVLPESGLDQNLVRQAPIWILPAEARLPESALGELSELGLPKLALKLLCRRGYQDKKAIEEFLNPSLRHLSSPKLLPDMEKAVERILLARKKKEKVLVYGDYDVDGICGTALLVRVLKQIGLRVAFYIPHRELEGYGLSEAGIVFAKQNGFSLILTTDCGTTDFTAIEMAKNYGIDVIVCDHHEPKENLPNAWAVINPKRQDSDYPFRELAGVGVSFKLAWALLAATGQTPEDLVRYLDLVALGTVADVCPLVAENRVLVKFGMAKIRNTDKVGLRALLRTAGLLGKKITTYEIGFMLGPRINASGRIACAKKAVELLITEDENEAWTIAQELEAFNQRRQKIEDEILLSACQQIERRNLTKKRFLVLADETWHEGVVGIVAARLVERFYRPTILLALRKEKAKGSGRSIPGFHLFQALKTCKDYLLSYGGHKYAAGLVISRENIEQFAHSIDEYTKMTTTEDLFQRKIFVDAFASLYDLDETFLKTLAKFEPFGPENPEPVFLTTGLEVVGYPTVVGKEKDHLRFKVRQSEDRVVSAIAFGQGEAILKLVKGQKDHLDIVYYLDETNFAGKTRLQLNIKAMRIRNAAGIR</sequence>
<feature type="domain" description="DDH" evidence="6">
    <location>
        <begin position="109"/>
        <end position="259"/>
    </location>
</feature>
<dbReference type="Pfam" id="PF02272">
    <property type="entry name" value="DHHA1"/>
    <property type="match status" value="1"/>
</dbReference>
<name>A0A7C6A8N5_UNCW3</name>
<dbReference type="Pfam" id="PF17768">
    <property type="entry name" value="RecJ_OB"/>
    <property type="match status" value="1"/>
</dbReference>
<keyword evidence="3" id="KW-0540">Nuclease</keyword>
<dbReference type="GO" id="GO:0006281">
    <property type="term" value="P:DNA repair"/>
    <property type="evidence" value="ECO:0007669"/>
    <property type="project" value="InterPro"/>
</dbReference>
<evidence type="ECO:0000256" key="2">
    <source>
        <dbReference type="ARBA" id="ARBA00019841"/>
    </source>
</evidence>
<proteinExistence type="inferred from homology"/>
<reference evidence="9" key="1">
    <citation type="journal article" date="2020" name="mSystems">
        <title>Genome- and Community-Level Interaction Insights into Carbon Utilization and Element Cycling Functions of Hydrothermarchaeota in Hydrothermal Sediment.</title>
        <authorList>
            <person name="Zhou Z."/>
            <person name="Liu Y."/>
            <person name="Xu W."/>
            <person name="Pan J."/>
            <person name="Luo Z.H."/>
            <person name="Li M."/>
        </authorList>
    </citation>
    <scope>NUCLEOTIDE SEQUENCE [LARGE SCALE GENOMIC DNA]</scope>
    <source>
        <strain evidence="9">SpSt-876</strain>
    </source>
</reference>
<protein>
    <recommendedName>
        <fullName evidence="2">Single-stranded-DNA-specific exonuclease RecJ</fullName>
    </recommendedName>
</protein>
<evidence type="ECO:0000256" key="4">
    <source>
        <dbReference type="ARBA" id="ARBA00022801"/>
    </source>
</evidence>
<organism evidence="9">
    <name type="scientific">candidate division WOR-3 bacterium</name>
    <dbReference type="NCBI Taxonomy" id="2052148"/>
    <lineage>
        <taxon>Bacteria</taxon>
        <taxon>Bacteria division WOR-3</taxon>
    </lineage>
</organism>
<dbReference type="Gene3D" id="3.10.310.30">
    <property type="match status" value="1"/>
</dbReference>